<dbReference type="AlphaFoldDB" id="A0A0C2BJ84"/>
<evidence type="ECO:0000313" key="1">
    <source>
        <dbReference type="EMBL" id="KIF80049.1"/>
    </source>
</evidence>
<protein>
    <submittedName>
        <fullName evidence="1">Uncharacterized protein</fullName>
    </submittedName>
</protein>
<name>A0A0C2BJ84_9BURK</name>
<proteinExistence type="predicted"/>
<keyword evidence="2" id="KW-1185">Reference proteome</keyword>
<organism evidence="1 2">
    <name type="scientific">Noviherbaspirillum autotrophicum</name>
    <dbReference type="NCBI Taxonomy" id="709839"/>
    <lineage>
        <taxon>Bacteria</taxon>
        <taxon>Pseudomonadati</taxon>
        <taxon>Pseudomonadota</taxon>
        <taxon>Betaproteobacteria</taxon>
        <taxon>Burkholderiales</taxon>
        <taxon>Oxalobacteraceae</taxon>
        <taxon>Noviherbaspirillum</taxon>
    </lineage>
</organism>
<dbReference type="STRING" id="709839.TSA66_03230"/>
<gene>
    <name evidence="1" type="ORF">TSA66_03230</name>
</gene>
<comment type="caution">
    <text evidence="1">The sequence shown here is derived from an EMBL/GenBank/DDBJ whole genome shotgun (WGS) entry which is preliminary data.</text>
</comment>
<dbReference type="Proteomes" id="UP000031572">
    <property type="component" value="Unassembled WGS sequence"/>
</dbReference>
<reference evidence="1 2" key="1">
    <citation type="submission" date="2014-12" db="EMBL/GenBank/DDBJ databases">
        <title>Denitrispirillum autotrophicum gen. nov., sp. nov., Denitrifying, Facultatively Autotrophic Bacteria Isolated from Rice Paddy Soil.</title>
        <authorList>
            <person name="Ishii S."/>
            <person name="Ashida N."/>
            <person name="Ohno H."/>
            <person name="Otsuka S."/>
            <person name="Yokota A."/>
            <person name="Senoo K."/>
        </authorList>
    </citation>
    <scope>NUCLEOTIDE SEQUENCE [LARGE SCALE GENOMIC DNA]</scope>
    <source>
        <strain evidence="1 2">TSA66</strain>
    </source>
</reference>
<sequence length="120" mass="13774">MLIRFLREALATFHHRDTPTLRGRKILLAHLQRAKVDLSLIPDAAIHELVDDAYQKCRFFSAGSHNSPEKAFNDMLELYAFQIRQLVCNPLCTPLERQYYSGTRAVLEKHGVALSSYESQ</sequence>
<dbReference type="EMBL" id="JWJG01000028">
    <property type="protein sequence ID" value="KIF80049.1"/>
    <property type="molecule type" value="Genomic_DNA"/>
</dbReference>
<evidence type="ECO:0000313" key="2">
    <source>
        <dbReference type="Proteomes" id="UP000031572"/>
    </source>
</evidence>
<accession>A0A0C2BJ84</accession>
<dbReference type="RefSeq" id="WP_040038961.1">
    <property type="nucleotide sequence ID" value="NZ_JWJG01000028.1"/>
</dbReference>